<evidence type="ECO:0000259" key="3">
    <source>
        <dbReference type="Pfam" id="PF00892"/>
    </source>
</evidence>
<dbReference type="AlphaFoldDB" id="A0A246RE81"/>
<dbReference type="PANTHER" id="PTHR22911:SF76">
    <property type="entry name" value="EAMA DOMAIN-CONTAINING PROTEIN"/>
    <property type="match status" value="1"/>
</dbReference>
<dbReference type="RefSeq" id="WP_088647030.1">
    <property type="nucleotide sequence ID" value="NZ_CBDRBW010000033.1"/>
</dbReference>
<dbReference type="PANTHER" id="PTHR22911">
    <property type="entry name" value="ACYL-MALONYL CONDENSING ENZYME-RELATED"/>
    <property type="match status" value="1"/>
</dbReference>
<dbReference type="EMBL" id="MZMV01000073">
    <property type="protein sequence ID" value="OWU99992.1"/>
    <property type="molecule type" value="Genomic_DNA"/>
</dbReference>
<feature type="domain" description="EamA" evidence="3">
    <location>
        <begin position="20"/>
        <end position="149"/>
    </location>
</feature>
<dbReference type="OrthoDB" id="5242788at2"/>
<feature type="transmembrane region" description="Helical" evidence="2">
    <location>
        <begin position="279"/>
        <end position="300"/>
    </location>
</feature>
<evidence type="ECO:0000313" key="4">
    <source>
        <dbReference type="EMBL" id="OWU99992.1"/>
    </source>
</evidence>
<organism evidence="4 5">
    <name type="scientific">Micromonospora wenchangensis</name>
    <dbReference type="NCBI Taxonomy" id="1185415"/>
    <lineage>
        <taxon>Bacteria</taxon>
        <taxon>Bacillati</taxon>
        <taxon>Actinomycetota</taxon>
        <taxon>Actinomycetes</taxon>
        <taxon>Micromonosporales</taxon>
        <taxon>Micromonosporaceae</taxon>
        <taxon>Micromonospora</taxon>
    </lineage>
</organism>
<feature type="transmembrane region" description="Helical" evidence="2">
    <location>
        <begin position="135"/>
        <end position="154"/>
    </location>
</feature>
<evidence type="ECO:0000256" key="1">
    <source>
        <dbReference type="ARBA" id="ARBA00007362"/>
    </source>
</evidence>
<dbReference type="InterPro" id="IPR000620">
    <property type="entry name" value="EamA_dom"/>
</dbReference>
<comment type="similarity">
    <text evidence="1">Belongs to the EamA transporter family.</text>
</comment>
<keyword evidence="5" id="KW-1185">Reference proteome</keyword>
<reference evidence="4 5" key="1">
    <citation type="submission" date="2017-03" db="EMBL/GenBank/DDBJ databases">
        <title>Whole genome sequence of Micromonospora wenchangensis, isolated from mangrove soil.</title>
        <authorList>
            <person name="Yang H."/>
        </authorList>
    </citation>
    <scope>NUCLEOTIDE SEQUENCE [LARGE SCALE GENOMIC DNA]</scope>
    <source>
        <strain evidence="4 5">CCTCC AA 2012002</strain>
    </source>
</reference>
<feature type="transmembrane region" description="Helical" evidence="2">
    <location>
        <begin position="249"/>
        <end position="273"/>
    </location>
</feature>
<proteinExistence type="inferred from homology"/>
<keyword evidence="2" id="KW-0812">Transmembrane</keyword>
<dbReference type="GO" id="GO:0016020">
    <property type="term" value="C:membrane"/>
    <property type="evidence" value="ECO:0007669"/>
    <property type="project" value="InterPro"/>
</dbReference>
<keyword evidence="2" id="KW-0472">Membrane</keyword>
<feature type="transmembrane region" description="Helical" evidence="2">
    <location>
        <begin position="219"/>
        <end position="237"/>
    </location>
</feature>
<feature type="domain" description="EamA" evidence="3">
    <location>
        <begin position="162"/>
        <end position="296"/>
    </location>
</feature>
<feature type="transmembrane region" description="Helical" evidence="2">
    <location>
        <begin position="192"/>
        <end position="213"/>
    </location>
</feature>
<gene>
    <name evidence="4" type="ORF">B5D80_28585</name>
</gene>
<dbReference type="InterPro" id="IPR037185">
    <property type="entry name" value="EmrE-like"/>
</dbReference>
<name>A0A246RE81_9ACTN</name>
<dbReference type="SUPFAM" id="SSF103481">
    <property type="entry name" value="Multidrug resistance efflux transporter EmrE"/>
    <property type="match status" value="2"/>
</dbReference>
<dbReference type="Pfam" id="PF00892">
    <property type="entry name" value="EamA"/>
    <property type="match status" value="2"/>
</dbReference>
<feature type="transmembrane region" description="Helical" evidence="2">
    <location>
        <begin position="160"/>
        <end position="180"/>
    </location>
</feature>
<accession>A0A246RE81</accession>
<comment type="caution">
    <text evidence="4">The sequence shown here is derived from an EMBL/GenBank/DDBJ whole genome shotgun (WGS) entry which is preliminary data.</text>
</comment>
<keyword evidence="2" id="KW-1133">Transmembrane helix</keyword>
<evidence type="ECO:0000256" key="2">
    <source>
        <dbReference type="SAM" id="Phobius"/>
    </source>
</evidence>
<protein>
    <submittedName>
        <fullName evidence="4">EamA family transporter</fullName>
    </submittedName>
</protein>
<dbReference type="Proteomes" id="UP000197174">
    <property type="component" value="Unassembled WGS sequence"/>
</dbReference>
<sequence>MSSAAPPSRPPVDPLTVGVLALAVASVSSSAPLIAFAAAPALAVACWRNLLAVTVLAPFTLARRRAELRALTVGAGRREGWYCVLSGVALAAHFATWMPSAQLTSVAAATALGATQPVWQGLIARWQGRRLSYPVWVGIGVAVTGAVLATGADVGVSGRALAGDLLAIVGGMFAAVYTAFGERARATISTTTYTTICYGVCAAILLLVCLVTGVRLHGWGTSTWVAIVGLVAGAQLLGHSMFNHALRRVSATTISVLILLEAPGAALIAWAWLGQLPRPYALPGLALLLAGVVVVVLGGARTGRRATPAALPADAAPPAP</sequence>
<evidence type="ECO:0000313" key="5">
    <source>
        <dbReference type="Proteomes" id="UP000197174"/>
    </source>
</evidence>